<evidence type="ECO:0000256" key="1">
    <source>
        <dbReference type="ARBA" id="ARBA00010515"/>
    </source>
</evidence>
<dbReference type="InterPro" id="IPR029058">
    <property type="entry name" value="AB_hydrolase_fold"/>
</dbReference>
<proteinExistence type="inferred from homology"/>
<dbReference type="Pfam" id="PF07859">
    <property type="entry name" value="Abhydrolase_3"/>
    <property type="match status" value="1"/>
</dbReference>
<reference evidence="5" key="1">
    <citation type="journal article" date="2019" name="Int. J. Syst. Evol. Microbiol.">
        <title>The Global Catalogue of Microorganisms (GCM) 10K type strain sequencing project: providing services to taxonomists for standard genome sequencing and annotation.</title>
        <authorList>
            <consortium name="The Broad Institute Genomics Platform"/>
            <consortium name="The Broad Institute Genome Sequencing Center for Infectious Disease"/>
            <person name="Wu L."/>
            <person name="Ma J."/>
        </authorList>
    </citation>
    <scope>NUCLEOTIDE SEQUENCE [LARGE SCALE GENOMIC DNA]</scope>
    <source>
        <strain evidence="5">JCM 4147</strain>
    </source>
</reference>
<dbReference type="Proteomes" id="UP001596200">
    <property type="component" value="Unassembled WGS sequence"/>
</dbReference>
<keyword evidence="2 4" id="KW-0378">Hydrolase</keyword>
<dbReference type="Gene3D" id="3.40.50.1820">
    <property type="entry name" value="alpha/beta hydrolase"/>
    <property type="match status" value="1"/>
</dbReference>
<dbReference type="GO" id="GO:0016787">
    <property type="term" value="F:hydrolase activity"/>
    <property type="evidence" value="ECO:0007669"/>
    <property type="project" value="UniProtKB-KW"/>
</dbReference>
<dbReference type="InterPro" id="IPR013094">
    <property type="entry name" value="AB_hydrolase_3"/>
</dbReference>
<comment type="caution">
    <text evidence="4">The sequence shown here is derived from an EMBL/GenBank/DDBJ whole genome shotgun (WGS) entry which is preliminary data.</text>
</comment>
<evidence type="ECO:0000313" key="4">
    <source>
        <dbReference type="EMBL" id="MFC5916843.1"/>
    </source>
</evidence>
<organism evidence="4 5">
    <name type="scientific">Streptomyces pulveraceus</name>
    <dbReference type="NCBI Taxonomy" id="68258"/>
    <lineage>
        <taxon>Bacteria</taxon>
        <taxon>Bacillati</taxon>
        <taxon>Actinomycetota</taxon>
        <taxon>Actinomycetes</taxon>
        <taxon>Kitasatosporales</taxon>
        <taxon>Streptomycetaceae</taxon>
        <taxon>Streptomyces</taxon>
    </lineage>
</organism>
<keyword evidence="5" id="KW-1185">Reference proteome</keyword>
<feature type="domain" description="Alpha/beta hydrolase fold-3" evidence="3">
    <location>
        <begin position="26"/>
        <end position="230"/>
    </location>
</feature>
<sequence>MTAAHLLGGRPVLRVRPPLGGDRPVLLQLHGGGYRAGAPELSRPLAAHLSRLTGCEVVLPAYRLAPAHPFPAAVEDGLGAYAELLADGIPAERIAVLGESAGGGLALAVLLAAQQAGLPMPAAAVGLSPWLDLTLESPGFERCAATDPVLDRPSLLHSATLYLAGADPRIPAASPLFAGAAALAALPPVLLQASRAEVLSDDAERFGARMTAAGGNCRVEMWDGTTHCWQLSVPRLPEAVAAARSVAEFLTQHLA</sequence>
<dbReference type="PANTHER" id="PTHR48081">
    <property type="entry name" value="AB HYDROLASE SUPERFAMILY PROTEIN C4A8.06C"/>
    <property type="match status" value="1"/>
</dbReference>
<evidence type="ECO:0000313" key="5">
    <source>
        <dbReference type="Proteomes" id="UP001596200"/>
    </source>
</evidence>
<gene>
    <name evidence="4" type="ORF">ACFP1B_25965</name>
</gene>
<evidence type="ECO:0000256" key="2">
    <source>
        <dbReference type="ARBA" id="ARBA00022801"/>
    </source>
</evidence>
<comment type="similarity">
    <text evidence="1">Belongs to the 'GDXG' lipolytic enzyme family.</text>
</comment>
<dbReference type="EMBL" id="JBHSPU010000022">
    <property type="protein sequence ID" value="MFC5916843.1"/>
    <property type="molecule type" value="Genomic_DNA"/>
</dbReference>
<protein>
    <submittedName>
        <fullName evidence="4">Alpha/beta hydrolase</fullName>
    </submittedName>
</protein>
<dbReference type="RefSeq" id="WP_344515717.1">
    <property type="nucleotide sequence ID" value="NZ_BAAATU010000034.1"/>
</dbReference>
<dbReference type="InterPro" id="IPR050300">
    <property type="entry name" value="GDXG_lipolytic_enzyme"/>
</dbReference>
<accession>A0ABW1GRV6</accession>
<dbReference type="PANTHER" id="PTHR48081:SF30">
    <property type="entry name" value="ACETYL-HYDROLASE LIPR-RELATED"/>
    <property type="match status" value="1"/>
</dbReference>
<dbReference type="SUPFAM" id="SSF53474">
    <property type="entry name" value="alpha/beta-Hydrolases"/>
    <property type="match status" value="1"/>
</dbReference>
<evidence type="ECO:0000259" key="3">
    <source>
        <dbReference type="Pfam" id="PF07859"/>
    </source>
</evidence>
<name>A0ABW1GRV6_9ACTN</name>